<dbReference type="EMBL" id="QICM01000041">
    <property type="protein sequence ID" value="PXV61938.1"/>
    <property type="molecule type" value="Genomic_DNA"/>
</dbReference>
<accession>A0A1G6PTK0</accession>
<gene>
    <name evidence="10" type="ORF">BY453_1537</name>
    <name evidence="6" type="ORF">C8C78_1412</name>
    <name evidence="7" type="ORF">SAMN04488597_11543</name>
    <name evidence="8" type="ORF">SAMN04488598_1153</name>
    <name evidence="9" type="ORF">SAMN04515652_1153</name>
</gene>
<evidence type="ECO:0000259" key="5">
    <source>
        <dbReference type="PROSITE" id="PS50931"/>
    </source>
</evidence>
<organism evidence="7 15">
    <name type="scientific">Halanaerobium congolense</name>
    <dbReference type="NCBI Taxonomy" id="54121"/>
    <lineage>
        <taxon>Bacteria</taxon>
        <taxon>Bacillati</taxon>
        <taxon>Bacillota</taxon>
        <taxon>Clostridia</taxon>
        <taxon>Halanaerobiales</taxon>
        <taxon>Halanaerobiaceae</taxon>
        <taxon>Halanaerobium</taxon>
    </lineage>
</organism>
<dbReference type="Proteomes" id="UP000247389">
    <property type="component" value="Unassembled WGS sequence"/>
</dbReference>
<dbReference type="EMBL" id="FMYT01000015">
    <property type="protein sequence ID" value="SDC82717.1"/>
    <property type="molecule type" value="Genomic_DNA"/>
</dbReference>
<dbReference type="SUPFAM" id="SSF46785">
    <property type="entry name" value="Winged helix' DNA-binding domain"/>
    <property type="match status" value="1"/>
</dbReference>
<dbReference type="Gene3D" id="3.40.190.290">
    <property type="match status" value="1"/>
</dbReference>
<dbReference type="InterPro" id="IPR047788">
    <property type="entry name" value="LysR-like_Sec_metab"/>
</dbReference>
<evidence type="ECO:0000313" key="7">
    <source>
        <dbReference type="EMBL" id="SDC82717.1"/>
    </source>
</evidence>
<dbReference type="InterPro" id="IPR000847">
    <property type="entry name" value="LysR_HTH_N"/>
</dbReference>
<evidence type="ECO:0000313" key="14">
    <source>
        <dbReference type="Proteomes" id="UP000295758"/>
    </source>
</evidence>
<evidence type="ECO:0000256" key="3">
    <source>
        <dbReference type="ARBA" id="ARBA00023125"/>
    </source>
</evidence>
<evidence type="ECO:0000256" key="1">
    <source>
        <dbReference type="ARBA" id="ARBA00009437"/>
    </source>
</evidence>
<dbReference type="PRINTS" id="PR00039">
    <property type="entry name" value="HTHLYSR"/>
</dbReference>
<dbReference type="NCBIfam" id="NF040786">
    <property type="entry name" value="LysR_Sec_metab"/>
    <property type="match status" value="1"/>
</dbReference>
<reference evidence="10 14" key="3">
    <citation type="submission" date="2019-03" db="EMBL/GenBank/DDBJ databases">
        <title>Deep subsurface shale carbon reservoir microbial communities from Ohio and West Virginia, USA.</title>
        <authorList>
            <person name="Wrighton K."/>
        </authorList>
    </citation>
    <scope>NUCLEOTIDE SEQUENCE [LARGE SCALE GENOMIC DNA]</scope>
    <source>
        <strain evidence="10 14">UTICA-S4D12</strain>
    </source>
</reference>
<keyword evidence="12" id="KW-1185">Reference proteome</keyword>
<reference evidence="6 13" key="2">
    <citation type="submission" date="2018-04" db="EMBL/GenBank/DDBJ databases">
        <title>Subsurface microbial communities from deep shales in Ohio and West Virginia, USA.</title>
        <authorList>
            <person name="Wrighton K."/>
        </authorList>
    </citation>
    <scope>NUCLEOTIDE SEQUENCE [LARGE SCALE GENOMIC DNA]</scope>
    <source>
        <strain evidence="6 13">MSL28</strain>
    </source>
</reference>
<evidence type="ECO:0000313" key="9">
    <source>
        <dbReference type="EMBL" id="SES98388.1"/>
    </source>
</evidence>
<dbReference type="Proteomes" id="UP000199519">
    <property type="component" value="Unassembled WGS sequence"/>
</dbReference>
<name>A0A1G6PTK0_9FIRM</name>
<dbReference type="Proteomes" id="UP000295758">
    <property type="component" value="Unassembled WGS sequence"/>
</dbReference>
<reference evidence="11 12" key="1">
    <citation type="submission" date="2016-10" db="EMBL/GenBank/DDBJ databases">
        <authorList>
            <person name="Varghese N."/>
            <person name="Submissions S."/>
        </authorList>
    </citation>
    <scope>NUCLEOTIDE SEQUENCE [LARGE SCALE GENOMIC DNA]</scope>
    <source>
        <strain evidence="7 15">WG10</strain>
        <strain evidence="8 12">WG2</strain>
        <strain evidence="9 11">WG5</strain>
    </source>
</reference>
<keyword evidence="3 7" id="KW-0238">DNA-binding</keyword>
<sequence length="296" mass="33424">MKIERIKTFITLVDLESYSLTAEKFEISQPAVSMQIKSLEKYFDTELFYKEKGQIILSPAGKIVYQEGKKIVKRWGYLKQKVESKKNMQTKQLKIASSTIPSAYLLPEILSILNKNIDDLKTEVSVGDSRSMINLLENNEVDLIIVGYKPKNNKFKSIELCSDNLSLIVPLNHPLAGKEKVFLAELQNHSILMREEGSGTRKATILAFKEAAFKLEDFNIISELGSTEAVISAVESGLGISFISKIAAKKAAACRRIVEIKVADAEYERNFYLAYNKNRHDDYLINTFIEAAKNIL</sequence>
<evidence type="ECO:0000313" key="13">
    <source>
        <dbReference type="Proteomes" id="UP000247389"/>
    </source>
</evidence>
<dbReference type="GO" id="GO:0003700">
    <property type="term" value="F:DNA-binding transcription factor activity"/>
    <property type="evidence" value="ECO:0007669"/>
    <property type="project" value="InterPro"/>
</dbReference>
<keyword evidence="2" id="KW-0805">Transcription regulation</keyword>
<keyword evidence="4" id="KW-0804">Transcription</keyword>
<dbReference type="InterPro" id="IPR005119">
    <property type="entry name" value="LysR_subst-bd"/>
</dbReference>
<dbReference type="InterPro" id="IPR036388">
    <property type="entry name" value="WH-like_DNA-bd_sf"/>
</dbReference>
<dbReference type="Pfam" id="PF03466">
    <property type="entry name" value="LysR_substrate"/>
    <property type="match status" value="1"/>
</dbReference>
<dbReference type="Proteomes" id="UP000324896">
    <property type="component" value="Unassembled WGS sequence"/>
</dbReference>
<dbReference type="PANTHER" id="PTHR30126:SF64">
    <property type="entry name" value="HTH-TYPE TRANSCRIPTIONAL REGULATOR CITR"/>
    <property type="match status" value="1"/>
</dbReference>
<dbReference type="Pfam" id="PF00126">
    <property type="entry name" value="HTH_1"/>
    <property type="match status" value="1"/>
</dbReference>
<dbReference type="Gene3D" id="1.10.10.10">
    <property type="entry name" value="Winged helix-like DNA-binding domain superfamily/Winged helix DNA-binding domain"/>
    <property type="match status" value="1"/>
</dbReference>
<evidence type="ECO:0000313" key="12">
    <source>
        <dbReference type="Proteomes" id="UP000199519"/>
    </source>
</evidence>
<dbReference type="EMBL" id="SOAA01000053">
    <property type="protein sequence ID" value="TDS25525.1"/>
    <property type="molecule type" value="Genomic_DNA"/>
</dbReference>
<dbReference type="SUPFAM" id="SSF53850">
    <property type="entry name" value="Periplasmic binding protein-like II"/>
    <property type="match status" value="1"/>
</dbReference>
<dbReference type="Proteomes" id="UP000198612">
    <property type="component" value="Unassembled WGS sequence"/>
</dbReference>
<dbReference type="InterPro" id="IPR036390">
    <property type="entry name" value="WH_DNA-bd_sf"/>
</dbReference>
<evidence type="ECO:0000313" key="15">
    <source>
        <dbReference type="Proteomes" id="UP000324896"/>
    </source>
</evidence>
<proteinExistence type="inferred from homology"/>
<evidence type="ECO:0000313" key="11">
    <source>
        <dbReference type="Proteomes" id="UP000198612"/>
    </source>
</evidence>
<evidence type="ECO:0000313" key="8">
    <source>
        <dbReference type="EMBL" id="SDF54992.1"/>
    </source>
</evidence>
<dbReference type="PANTHER" id="PTHR30126">
    <property type="entry name" value="HTH-TYPE TRANSCRIPTIONAL REGULATOR"/>
    <property type="match status" value="1"/>
</dbReference>
<dbReference type="RefSeq" id="WP_073159350.1">
    <property type="nucleotide sequence ID" value="NZ_FMYT01000015.1"/>
</dbReference>
<feature type="domain" description="HTH lysR-type" evidence="5">
    <location>
        <begin position="1"/>
        <end position="58"/>
    </location>
</feature>
<dbReference type="GO" id="GO:0000976">
    <property type="term" value="F:transcription cis-regulatory region binding"/>
    <property type="evidence" value="ECO:0007669"/>
    <property type="project" value="TreeGrafter"/>
</dbReference>
<evidence type="ECO:0000313" key="6">
    <source>
        <dbReference type="EMBL" id="PXV61938.1"/>
    </source>
</evidence>
<dbReference type="OrthoDB" id="9785745at2"/>
<evidence type="ECO:0000313" key="10">
    <source>
        <dbReference type="EMBL" id="TDS25525.1"/>
    </source>
</evidence>
<dbReference type="PROSITE" id="PS50931">
    <property type="entry name" value="HTH_LYSR"/>
    <property type="match status" value="1"/>
</dbReference>
<dbReference type="EMBL" id="FNBJ01000015">
    <property type="protein sequence ID" value="SDF54992.1"/>
    <property type="molecule type" value="Genomic_DNA"/>
</dbReference>
<dbReference type="STRING" id="54121.SAMN04515653_1053"/>
<comment type="similarity">
    <text evidence="1">Belongs to the LysR transcriptional regulatory family.</text>
</comment>
<dbReference type="AlphaFoldDB" id="A0A1G6PTK0"/>
<evidence type="ECO:0000256" key="4">
    <source>
        <dbReference type="ARBA" id="ARBA00023163"/>
    </source>
</evidence>
<dbReference type="EMBL" id="FOHG01000015">
    <property type="protein sequence ID" value="SES98388.1"/>
    <property type="molecule type" value="Genomic_DNA"/>
</dbReference>
<protein>
    <submittedName>
        <fullName evidence="6">DNA-binding transcriptional LysR family regulator</fullName>
    </submittedName>
    <submittedName>
        <fullName evidence="7">DNA-binding transcriptional regulator, LysR family</fullName>
    </submittedName>
</protein>
<evidence type="ECO:0000256" key="2">
    <source>
        <dbReference type="ARBA" id="ARBA00023015"/>
    </source>
</evidence>